<evidence type="ECO:0000313" key="3">
    <source>
        <dbReference type="Proteomes" id="UP000489600"/>
    </source>
</evidence>
<proteinExistence type="predicted"/>
<gene>
    <name evidence="2" type="ORF">ANE_LOCUS5046</name>
</gene>
<accession>A0A565AYY3</accession>
<dbReference type="Proteomes" id="UP000489600">
    <property type="component" value="Unassembled WGS sequence"/>
</dbReference>
<protein>
    <submittedName>
        <fullName evidence="2">Uncharacterized protein</fullName>
    </submittedName>
</protein>
<dbReference type="EMBL" id="CABITT030000002">
    <property type="protein sequence ID" value="VVA94601.1"/>
    <property type="molecule type" value="Genomic_DNA"/>
</dbReference>
<sequence>MDGKSFRVAMPSTSGPSGSTGSDSLVTPYLLSRSLSARYKRSHPPSMRYQCICRGNKAFSPRWKYISDETPVMLRSVSVAIKTGRILLGQLLQTPWTEESPLFSPDVSPQIQKSSSLGLAQFAS</sequence>
<evidence type="ECO:0000256" key="1">
    <source>
        <dbReference type="SAM" id="MobiDB-lite"/>
    </source>
</evidence>
<keyword evidence="3" id="KW-1185">Reference proteome</keyword>
<name>A0A565AYY3_9BRAS</name>
<dbReference type="AlphaFoldDB" id="A0A565AYY3"/>
<feature type="region of interest" description="Disordered" evidence="1">
    <location>
        <begin position="1"/>
        <end position="25"/>
    </location>
</feature>
<reference evidence="2" key="1">
    <citation type="submission" date="2019-07" db="EMBL/GenBank/DDBJ databases">
        <authorList>
            <person name="Dittberner H."/>
        </authorList>
    </citation>
    <scope>NUCLEOTIDE SEQUENCE [LARGE SCALE GENOMIC DNA]</scope>
</reference>
<organism evidence="2 3">
    <name type="scientific">Arabis nemorensis</name>
    <dbReference type="NCBI Taxonomy" id="586526"/>
    <lineage>
        <taxon>Eukaryota</taxon>
        <taxon>Viridiplantae</taxon>
        <taxon>Streptophyta</taxon>
        <taxon>Embryophyta</taxon>
        <taxon>Tracheophyta</taxon>
        <taxon>Spermatophyta</taxon>
        <taxon>Magnoliopsida</taxon>
        <taxon>eudicotyledons</taxon>
        <taxon>Gunneridae</taxon>
        <taxon>Pentapetalae</taxon>
        <taxon>rosids</taxon>
        <taxon>malvids</taxon>
        <taxon>Brassicales</taxon>
        <taxon>Brassicaceae</taxon>
        <taxon>Arabideae</taxon>
        <taxon>Arabis</taxon>
    </lineage>
</organism>
<evidence type="ECO:0000313" key="2">
    <source>
        <dbReference type="EMBL" id="VVA94601.1"/>
    </source>
</evidence>
<feature type="compositionally biased region" description="Low complexity" evidence="1">
    <location>
        <begin position="11"/>
        <end position="22"/>
    </location>
</feature>
<comment type="caution">
    <text evidence="2">The sequence shown here is derived from an EMBL/GenBank/DDBJ whole genome shotgun (WGS) entry which is preliminary data.</text>
</comment>